<accession>A0A6S6UJM2</accession>
<reference evidence="1" key="1">
    <citation type="submission" date="2020-01" db="EMBL/GenBank/DDBJ databases">
        <authorList>
            <person name="Meier V. D."/>
            <person name="Meier V D."/>
        </authorList>
    </citation>
    <scope>NUCLEOTIDE SEQUENCE</scope>
    <source>
        <strain evidence="1">HLG_WM_MAG_09</strain>
    </source>
</reference>
<gene>
    <name evidence="1" type="ORF">HELGO_WM21434</name>
</gene>
<organism evidence="1">
    <name type="scientific">uncultured Thiotrichaceae bacterium</name>
    <dbReference type="NCBI Taxonomy" id="298394"/>
    <lineage>
        <taxon>Bacteria</taxon>
        <taxon>Pseudomonadati</taxon>
        <taxon>Pseudomonadota</taxon>
        <taxon>Gammaproteobacteria</taxon>
        <taxon>Thiotrichales</taxon>
        <taxon>Thiotrichaceae</taxon>
        <taxon>environmental samples</taxon>
    </lineage>
</organism>
<name>A0A6S6UJM2_9GAMM</name>
<sequence>MSVRLTLIHAQRFTIQKWVLYLTVPNTPLLPTVV</sequence>
<dbReference type="AlphaFoldDB" id="A0A6S6UJM2"/>
<proteinExistence type="predicted"/>
<dbReference type="EMBL" id="CACVAT010000495">
    <property type="protein sequence ID" value="CAA6829082.1"/>
    <property type="molecule type" value="Genomic_DNA"/>
</dbReference>
<evidence type="ECO:0000313" key="1">
    <source>
        <dbReference type="EMBL" id="CAA6829082.1"/>
    </source>
</evidence>
<protein>
    <submittedName>
        <fullName evidence="1">Uncharacterized protein</fullName>
    </submittedName>
</protein>